<keyword evidence="2" id="KW-0732">Signal</keyword>
<feature type="region of interest" description="Disordered" evidence="1">
    <location>
        <begin position="168"/>
        <end position="191"/>
    </location>
</feature>
<comment type="caution">
    <text evidence="4">The sequence shown here is derived from an EMBL/GenBank/DDBJ whole genome shotgun (WGS) entry which is preliminary data.</text>
</comment>
<feature type="region of interest" description="Disordered" evidence="1">
    <location>
        <begin position="29"/>
        <end position="55"/>
    </location>
</feature>
<reference evidence="5" key="1">
    <citation type="submission" date="2017-04" db="EMBL/GenBank/DDBJ databases">
        <title>Function of individual gut microbiota members based on whole genome sequencing of pure cultures obtained from chicken caecum.</title>
        <authorList>
            <person name="Medvecky M."/>
            <person name="Cejkova D."/>
            <person name="Polansky O."/>
            <person name="Karasova D."/>
            <person name="Kubasova T."/>
            <person name="Cizek A."/>
            <person name="Rychlik I."/>
        </authorList>
    </citation>
    <scope>NUCLEOTIDE SEQUENCE [LARGE SCALE GENOMIC DNA]</scope>
    <source>
        <strain evidence="5">An90</strain>
    </source>
</reference>
<organism evidence="4 5">
    <name type="scientific">Alistipes onderdonkii</name>
    <dbReference type="NCBI Taxonomy" id="328813"/>
    <lineage>
        <taxon>Bacteria</taxon>
        <taxon>Pseudomonadati</taxon>
        <taxon>Bacteroidota</taxon>
        <taxon>Bacteroidia</taxon>
        <taxon>Bacteroidales</taxon>
        <taxon>Rikenellaceae</taxon>
        <taxon>Alistipes</taxon>
    </lineage>
</organism>
<reference evidence="3 6" key="3">
    <citation type="journal article" date="2019" name="Nat. Med.">
        <title>A library of human gut bacterial isolates paired with longitudinal multiomics data enables mechanistic microbiome research.</title>
        <authorList>
            <person name="Poyet M."/>
            <person name="Groussin M."/>
            <person name="Gibbons S.M."/>
            <person name="Avila-Pacheco J."/>
            <person name="Jiang X."/>
            <person name="Kearney S.M."/>
            <person name="Perrotta A.R."/>
            <person name="Berdy B."/>
            <person name="Zhao S."/>
            <person name="Lieberman T.D."/>
            <person name="Swanson P.K."/>
            <person name="Smith M."/>
            <person name="Roesemann S."/>
            <person name="Alexander J.E."/>
            <person name="Rich S.A."/>
            <person name="Livny J."/>
            <person name="Vlamakis H."/>
            <person name="Clish C."/>
            <person name="Bullock K."/>
            <person name="Deik A."/>
            <person name="Scott J."/>
            <person name="Pierce K.A."/>
            <person name="Xavier R.J."/>
            <person name="Alm E.J."/>
        </authorList>
    </citation>
    <scope>NUCLEOTIDE SEQUENCE [LARGE SCALE GENOMIC DNA]</scope>
    <source>
        <strain evidence="3 6">BIOML-A266</strain>
    </source>
</reference>
<name>A0A1Y3QX87_9BACT</name>
<evidence type="ECO:0008006" key="7">
    <source>
        <dbReference type="Google" id="ProtNLM"/>
    </source>
</evidence>
<dbReference type="AlphaFoldDB" id="A0A1Y3QX87"/>
<protein>
    <recommendedName>
        <fullName evidence="7">DUF4858 domain-containing protein</fullName>
    </recommendedName>
</protein>
<accession>A0A1Y3QX87</accession>
<dbReference type="Proteomes" id="UP000195772">
    <property type="component" value="Unassembled WGS sequence"/>
</dbReference>
<feature type="signal peptide" evidence="2">
    <location>
        <begin position="1"/>
        <end position="22"/>
    </location>
</feature>
<feature type="compositionally biased region" description="Basic and acidic residues" evidence="1">
    <location>
        <begin position="171"/>
        <end position="191"/>
    </location>
</feature>
<evidence type="ECO:0000313" key="6">
    <source>
        <dbReference type="Proteomes" id="UP000322940"/>
    </source>
</evidence>
<proteinExistence type="predicted"/>
<dbReference type="OrthoDB" id="1004969at2"/>
<evidence type="ECO:0000313" key="3">
    <source>
        <dbReference type="EMBL" id="KAA2378808.1"/>
    </source>
</evidence>
<dbReference type="EMBL" id="VVXH01000006">
    <property type="protein sequence ID" value="KAA2378808.1"/>
    <property type="molecule type" value="Genomic_DNA"/>
</dbReference>
<dbReference type="Proteomes" id="UP000322940">
    <property type="component" value="Unassembled WGS sequence"/>
</dbReference>
<evidence type="ECO:0000256" key="2">
    <source>
        <dbReference type="SAM" id="SignalP"/>
    </source>
</evidence>
<feature type="chain" id="PRO_5040673107" description="DUF4858 domain-containing protein" evidence="2">
    <location>
        <begin position="23"/>
        <end position="191"/>
    </location>
</feature>
<evidence type="ECO:0000313" key="5">
    <source>
        <dbReference type="Proteomes" id="UP000195772"/>
    </source>
</evidence>
<evidence type="ECO:0000256" key="1">
    <source>
        <dbReference type="SAM" id="MobiDB-lite"/>
    </source>
</evidence>
<gene>
    <name evidence="4" type="ORF">B5G41_13175</name>
    <name evidence="3" type="ORF">F2Y10_06990</name>
</gene>
<dbReference type="RefSeq" id="WP_087403367.1">
    <property type="nucleotide sequence ID" value="NZ_DAWEOI010000032.1"/>
</dbReference>
<reference evidence="4" key="2">
    <citation type="journal article" date="2018" name="BMC Genomics">
        <title>Whole genome sequencing and function prediction of 133 gut anaerobes isolated from chicken caecum in pure cultures.</title>
        <authorList>
            <person name="Medvecky M."/>
            <person name="Cejkova D."/>
            <person name="Polansky O."/>
            <person name="Karasova D."/>
            <person name="Kubasova T."/>
            <person name="Cizek A."/>
            <person name="Rychlik I."/>
        </authorList>
    </citation>
    <scope>NUCLEOTIDE SEQUENCE</scope>
    <source>
        <strain evidence="4">An90</strain>
    </source>
</reference>
<dbReference type="EMBL" id="NFHB01000010">
    <property type="protein sequence ID" value="OUN02019.1"/>
    <property type="molecule type" value="Genomic_DNA"/>
</dbReference>
<evidence type="ECO:0000313" key="4">
    <source>
        <dbReference type="EMBL" id="OUN02019.1"/>
    </source>
</evidence>
<sequence>MKFFAGILLAAGSLLGTLQLPAQGRPAALGHELAQSPARESAAEPGRKQPAQFATGLPGVPATELPAEFSAKAHAAASSLRMLPPEEFGLQWLQEEVNPYLRARRKLHRAMQERAAQQEESLIRSRQKYPHDLNRRTGLWGIGNTSVNNWSPFQDRLLDARIISFPMPRGTKADKRTDQMKALDRMRQQRR</sequence>